<gene>
    <name evidence="2" type="ORF">BO85DRAFT_476670</name>
</gene>
<organism evidence="2 3">
    <name type="scientific">Aspergillus piperis CBS 112811</name>
    <dbReference type="NCBI Taxonomy" id="1448313"/>
    <lineage>
        <taxon>Eukaryota</taxon>
        <taxon>Fungi</taxon>
        <taxon>Dikarya</taxon>
        <taxon>Ascomycota</taxon>
        <taxon>Pezizomycotina</taxon>
        <taxon>Eurotiomycetes</taxon>
        <taxon>Eurotiomycetidae</taxon>
        <taxon>Eurotiales</taxon>
        <taxon>Aspergillaceae</taxon>
        <taxon>Aspergillus</taxon>
        <taxon>Aspergillus subgen. Circumdati</taxon>
    </lineage>
</organism>
<dbReference type="Proteomes" id="UP000249526">
    <property type="component" value="Unassembled WGS sequence"/>
</dbReference>
<name>A0A8G1VNU4_9EURO</name>
<dbReference type="AlphaFoldDB" id="A0A8G1VNU4"/>
<protein>
    <submittedName>
        <fullName evidence="2">Uncharacterized protein</fullName>
    </submittedName>
</protein>
<keyword evidence="3" id="KW-1185">Reference proteome</keyword>
<accession>A0A8G1VNU4</accession>
<sequence>MTGTNFNSRGGTQANNVNNGSGSQNNNNGSGMQNNWTGPDATVNNNNGDGKSSPGGSQGRNHRQDEGGYLRGNGISTWHSQSVFATMFEPYDQCPSNEDINLRIHCQEECGDE</sequence>
<evidence type="ECO:0000313" key="3">
    <source>
        <dbReference type="Proteomes" id="UP000249526"/>
    </source>
</evidence>
<evidence type="ECO:0000256" key="1">
    <source>
        <dbReference type="SAM" id="MobiDB-lite"/>
    </source>
</evidence>
<dbReference type="GeneID" id="37166198"/>
<reference evidence="2 3" key="1">
    <citation type="submission" date="2018-02" db="EMBL/GenBank/DDBJ databases">
        <title>The genomes of Aspergillus section Nigri reveals drivers in fungal speciation.</title>
        <authorList>
            <consortium name="DOE Joint Genome Institute"/>
            <person name="Vesth T.C."/>
            <person name="Nybo J."/>
            <person name="Theobald S."/>
            <person name="Brandl J."/>
            <person name="Frisvad J.C."/>
            <person name="Nielsen K.F."/>
            <person name="Lyhne E.K."/>
            <person name="Kogle M.E."/>
            <person name="Kuo A."/>
            <person name="Riley R."/>
            <person name="Clum A."/>
            <person name="Nolan M."/>
            <person name="Lipzen A."/>
            <person name="Salamov A."/>
            <person name="Henrissat B."/>
            <person name="Wiebenga A."/>
            <person name="De vries R.P."/>
            <person name="Grigoriev I.V."/>
            <person name="Mortensen U.H."/>
            <person name="Andersen M.R."/>
            <person name="Baker S.E."/>
        </authorList>
    </citation>
    <scope>NUCLEOTIDE SEQUENCE [LARGE SCALE GENOMIC DNA]</scope>
    <source>
        <strain evidence="2 3">CBS 112811</strain>
    </source>
</reference>
<dbReference type="RefSeq" id="XP_025516864.1">
    <property type="nucleotide sequence ID" value="XM_025662796.1"/>
</dbReference>
<evidence type="ECO:0000313" key="2">
    <source>
        <dbReference type="EMBL" id="RAH58942.1"/>
    </source>
</evidence>
<proteinExistence type="predicted"/>
<feature type="compositionally biased region" description="Polar residues" evidence="1">
    <location>
        <begin position="1"/>
        <end position="12"/>
    </location>
</feature>
<feature type="compositionally biased region" description="Low complexity" evidence="1">
    <location>
        <begin position="13"/>
        <end position="35"/>
    </location>
</feature>
<dbReference type="EMBL" id="KZ825059">
    <property type="protein sequence ID" value="RAH58942.1"/>
    <property type="molecule type" value="Genomic_DNA"/>
</dbReference>
<feature type="region of interest" description="Disordered" evidence="1">
    <location>
        <begin position="1"/>
        <end position="75"/>
    </location>
</feature>